<evidence type="ECO:0000313" key="1">
    <source>
        <dbReference type="EMBL" id="JAE02971.1"/>
    </source>
</evidence>
<proteinExistence type="predicted"/>
<reference evidence="1" key="2">
    <citation type="journal article" date="2015" name="Data Brief">
        <title>Shoot transcriptome of the giant reed, Arundo donax.</title>
        <authorList>
            <person name="Barrero R.A."/>
            <person name="Guerrero F.D."/>
            <person name="Moolhuijzen P."/>
            <person name="Goolsby J.A."/>
            <person name="Tidwell J."/>
            <person name="Bellgard S.E."/>
            <person name="Bellgard M.I."/>
        </authorList>
    </citation>
    <scope>NUCLEOTIDE SEQUENCE</scope>
    <source>
        <tissue evidence="1">Shoot tissue taken approximately 20 cm above the soil surface</tissue>
    </source>
</reference>
<dbReference type="EMBL" id="GBRH01194925">
    <property type="protein sequence ID" value="JAE02971.1"/>
    <property type="molecule type" value="Transcribed_RNA"/>
</dbReference>
<sequence length="37" mass="4250">MHQISKSSSAWTLTQICVELLKITFLTYINQGIHTRS</sequence>
<dbReference type="AlphaFoldDB" id="A0A0A9EYJ6"/>
<name>A0A0A9EYJ6_ARUDO</name>
<organism evidence="1">
    <name type="scientific">Arundo donax</name>
    <name type="common">Giant reed</name>
    <name type="synonym">Donax arundinaceus</name>
    <dbReference type="NCBI Taxonomy" id="35708"/>
    <lineage>
        <taxon>Eukaryota</taxon>
        <taxon>Viridiplantae</taxon>
        <taxon>Streptophyta</taxon>
        <taxon>Embryophyta</taxon>
        <taxon>Tracheophyta</taxon>
        <taxon>Spermatophyta</taxon>
        <taxon>Magnoliopsida</taxon>
        <taxon>Liliopsida</taxon>
        <taxon>Poales</taxon>
        <taxon>Poaceae</taxon>
        <taxon>PACMAD clade</taxon>
        <taxon>Arundinoideae</taxon>
        <taxon>Arundineae</taxon>
        <taxon>Arundo</taxon>
    </lineage>
</organism>
<reference evidence="1" key="1">
    <citation type="submission" date="2014-09" db="EMBL/GenBank/DDBJ databases">
        <authorList>
            <person name="Magalhaes I.L.F."/>
            <person name="Oliveira U."/>
            <person name="Santos F.R."/>
            <person name="Vidigal T.H.D.A."/>
            <person name="Brescovit A.D."/>
            <person name="Santos A.J."/>
        </authorList>
    </citation>
    <scope>NUCLEOTIDE SEQUENCE</scope>
    <source>
        <tissue evidence="1">Shoot tissue taken approximately 20 cm above the soil surface</tissue>
    </source>
</reference>
<protein>
    <submittedName>
        <fullName evidence="1">Uncharacterized protein</fullName>
    </submittedName>
</protein>
<accession>A0A0A9EYJ6</accession>